<feature type="compositionally biased region" description="Polar residues" evidence="4">
    <location>
        <begin position="165"/>
        <end position="178"/>
    </location>
</feature>
<dbReference type="Gene3D" id="2.60.120.290">
    <property type="entry name" value="Spermadhesin, CUB domain"/>
    <property type="match status" value="3"/>
</dbReference>
<feature type="compositionally biased region" description="Polar residues" evidence="4">
    <location>
        <begin position="309"/>
        <end position="334"/>
    </location>
</feature>
<feature type="compositionally biased region" description="Basic and acidic residues" evidence="4">
    <location>
        <begin position="386"/>
        <end position="399"/>
    </location>
</feature>
<feature type="non-terminal residue" evidence="6">
    <location>
        <position position="1041"/>
    </location>
</feature>
<evidence type="ECO:0000313" key="7">
    <source>
        <dbReference type="Proteomes" id="UP001519460"/>
    </source>
</evidence>
<evidence type="ECO:0000256" key="2">
    <source>
        <dbReference type="ARBA" id="ARBA00023157"/>
    </source>
</evidence>
<keyword evidence="2 3" id="KW-1015">Disulfide bond</keyword>
<dbReference type="EMBL" id="JACVVK020000033">
    <property type="protein sequence ID" value="KAK7501175.1"/>
    <property type="molecule type" value="Genomic_DNA"/>
</dbReference>
<evidence type="ECO:0000259" key="5">
    <source>
        <dbReference type="PROSITE" id="PS01180"/>
    </source>
</evidence>
<feature type="region of interest" description="Disordered" evidence="4">
    <location>
        <begin position="309"/>
        <end position="337"/>
    </location>
</feature>
<dbReference type="CDD" id="cd00041">
    <property type="entry name" value="CUB"/>
    <property type="match status" value="2"/>
</dbReference>
<dbReference type="SMART" id="SM00042">
    <property type="entry name" value="CUB"/>
    <property type="match status" value="2"/>
</dbReference>
<evidence type="ECO:0000256" key="1">
    <source>
        <dbReference type="ARBA" id="ARBA00022737"/>
    </source>
</evidence>
<evidence type="ECO:0000256" key="3">
    <source>
        <dbReference type="PROSITE-ProRule" id="PRU00059"/>
    </source>
</evidence>
<dbReference type="InterPro" id="IPR035914">
    <property type="entry name" value="Sperma_CUB_dom_sf"/>
</dbReference>
<accession>A0ABD0LP01</accession>
<dbReference type="InterPro" id="IPR000859">
    <property type="entry name" value="CUB_dom"/>
</dbReference>
<evidence type="ECO:0000256" key="4">
    <source>
        <dbReference type="SAM" id="MobiDB-lite"/>
    </source>
</evidence>
<feature type="region of interest" description="Disordered" evidence="4">
    <location>
        <begin position="370"/>
        <end position="443"/>
    </location>
</feature>
<feature type="compositionally biased region" description="Polar residues" evidence="4">
    <location>
        <begin position="58"/>
        <end position="73"/>
    </location>
</feature>
<proteinExistence type="predicted"/>
<reference evidence="6 7" key="1">
    <citation type="journal article" date="2023" name="Sci. Data">
        <title>Genome assembly of the Korean intertidal mud-creeper Batillaria attramentaria.</title>
        <authorList>
            <person name="Patra A.K."/>
            <person name="Ho P.T."/>
            <person name="Jun S."/>
            <person name="Lee S.J."/>
            <person name="Kim Y."/>
            <person name="Won Y.J."/>
        </authorList>
    </citation>
    <scope>NUCLEOTIDE SEQUENCE [LARGE SCALE GENOMIC DNA]</scope>
    <source>
        <strain evidence="6">Wonlab-2016</strain>
    </source>
</reference>
<comment type="caution">
    <text evidence="6">The sequence shown here is derived from an EMBL/GenBank/DDBJ whole genome shotgun (WGS) entry which is preliminary data.</text>
</comment>
<dbReference type="PROSITE" id="PS01180">
    <property type="entry name" value="CUB"/>
    <property type="match status" value="2"/>
</dbReference>
<evidence type="ECO:0000313" key="6">
    <source>
        <dbReference type="EMBL" id="KAK7501175.1"/>
    </source>
</evidence>
<feature type="domain" description="CUB" evidence="5">
    <location>
        <begin position="670"/>
        <end position="781"/>
    </location>
</feature>
<keyword evidence="1" id="KW-0677">Repeat</keyword>
<protein>
    <recommendedName>
        <fullName evidence="5">CUB domain-containing protein</fullName>
    </recommendedName>
</protein>
<keyword evidence="7" id="KW-1185">Reference proteome</keyword>
<gene>
    <name evidence="6" type="ORF">BaRGS_00007660</name>
</gene>
<dbReference type="SUPFAM" id="SSF49854">
    <property type="entry name" value="Spermadhesin, CUB domain"/>
    <property type="match status" value="3"/>
</dbReference>
<comment type="caution">
    <text evidence="3">Lacks conserved residue(s) required for the propagation of feature annotation.</text>
</comment>
<feature type="disulfide bond" evidence="3">
    <location>
        <begin position="670"/>
        <end position="697"/>
    </location>
</feature>
<feature type="region of interest" description="Disordered" evidence="4">
    <location>
        <begin position="44"/>
        <end position="96"/>
    </location>
</feature>
<feature type="region of interest" description="Disordered" evidence="4">
    <location>
        <begin position="156"/>
        <end position="178"/>
    </location>
</feature>
<dbReference type="PANTHER" id="PTHR24251">
    <property type="entry name" value="OVOCHYMASE-RELATED"/>
    <property type="match status" value="1"/>
</dbReference>
<dbReference type="AlphaFoldDB" id="A0ABD0LP01"/>
<dbReference type="Proteomes" id="UP001519460">
    <property type="component" value="Unassembled WGS sequence"/>
</dbReference>
<dbReference type="Pfam" id="PF00431">
    <property type="entry name" value="CUB"/>
    <property type="match status" value="2"/>
</dbReference>
<organism evidence="6 7">
    <name type="scientific">Batillaria attramentaria</name>
    <dbReference type="NCBI Taxonomy" id="370345"/>
    <lineage>
        <taxon>Eukaryota</taxon>
        <taxon>Metazoa</taxon>
        <taxon>Spiralia</taxon>
        <taxon>Lophotrochozoa</taxon>
        <taxon>Mollusca</taxon>
        <taxon>Gastropoda</taxon>
        <taxon>Caenogastropoda</taxon>
        <taxon>Sorbeoconcha</taxon>
        <taxon>Cerithioidea</taxon>
        <taxon>Batillariidae</taxon>
        <taxon>Batillaria</taxon>
    </lineage>
</organism>
<name>A0ABD0LP01_9CAEN</name>
<feature type="domain" description="CUB" evidence="5">
    <location>
        <begin position="786"/>
        <end position="900"/>
    </location>
</feature>
<feature type="region of interest" description="Disordered" evidence="4">
    <location>
        <begin position="196"/>
        <end position="218"/>
    </location>
</feature>
<sequence>MADVLTSDFGLRYVCFVLVLQVPFIISQSTVGGTKVPGVSPQWHTPVGWSISPKGDQADNTSSASDKTSSGTGTDDVITPTLSARYDRPGTSPQPLVSQKSVVFSTPTVNFTDGRPHGSVNETARVLHKEGLPTQVPGNSTRRVPVLPTSFVSVKPSRNLEQNRDISNQGSSPEHTLQQGVQRNDLLFRTGYFQDLATTSSPNPENSTHNKQTLTTSIETRNNVRGTPETFSNEVQGTSKTFTDAEQGTSETFADAVLGTFKTFTDAEQGTSETFADAVLGTSKTFTDAERGTSETFADAVLGTSKTFTSADEGTSKTFTDAEQDTSKTSTSGLKDNDRAFTNAVDVRATKSTISDRDMVSFLTGVDLDTAAEREDGSPRSTNFPEVDRSTDSRLDHQKTNSGWGFVAPTSGEVVDPSNKERNISDTGQQGESTKGENGPPSEMVITKLVDPIERGELSDNSLFQAGEGDSDAADVNVSRNDYLSQQGKYDGEYGTASEYEELDALYDMNNFTYEDLFGNETGGIDYYTEEGSMDNTTQTAEDDCLYDVSGASGRLSFPDEEHFPVFETKEFLTCRWRVRVPDGPNVRVTFERLALSLGVENLEIAVGMDGELKKRTYTGSKVPHDLVTKGTRLWLTAHVRNDNYDGKIVLSFAETSDEGMFPVKENYTCGAILSDLRGNISSPGYPHTNYSSNQECSWYLVAPSQSVIRLTVKEFKTDVYDHVTMGIGLHAGATNSKLLTLFGRLQEQRETVIPSNSLWIHFTSDDSDTDKGFFISYQVIPRDICNGSNVLTAPEGTVTSPGYPAMYAINSECTWYIRAPPTSYVNITFHDLSLQDGRDFVLIGEGSDLFGGPFDTYTGNKTSPRPILVETRSVWIHFTSDHLEGDLPYRGFSLTYHIVDKKAAGKKVLLEEERKDEEDNMVLQDNSLPFNDEGRRQVIKIPLTGVTAEQLDNKLDEFKTCLVELLNKRCANGEKGKCGTDRPLRPEEVRVVSRRQDERRLVVAVSLETERPVTVPAMASTDYEELEQLFHSDLQSLDLQ</sequence>